<reference evidence="1" key="1">
    <citation type="submission" date="2017-12" db="EMBL/GenBank/DDBJ databases">
        <title>Gene loss provides genomic basis for host adaptation in cereal stripe rust fungi.</title>
        <authorList>
            <person name="Xia C."/>
        </authorList>
    </citation>
    <scope>NUCLEOTIDE SEQUENCE [LARGE SCALE GENOMIC DNA]</scope>
    <source>
        <strain evidence="1">93-210</strain>
    </source>
</reference>
<comment type="caution">
    <text evidence="1">The sequence shown here is derived from an EMBL/GenBank/DDBJ whole genome shotgun (WGS) entry which is preliminary data.</text>
</comment>
<proteinExistence type="predicted"/>
<dbReference type="AlphaFoldDB" id="A0A2S4V446"/>
<dbReference type="EMBL" id="PKSL01000113">
    <property type="protein sequence ID" value="POW04304.1"/>
    <property type="molecule type" value="Genomic_DNA"/>
</dbReference>
<keyword evidence="2" id="KW-1185">Reference proteome</keyword>
<organism evidence="1 2">
    <name type="scientific">Puccinia striiformis</name>
    <dbReference type="NCBI Taxonomy" id="27350"/>
    <lineage>
        <taxon>Eukaryota</taxon>
        <taxon>Fungi</taxon>
        <taxon>Dikarya</taxon>
        <taxon>Basidiomycota</taxon>
        <taxon>Pucciniomycotina</taxon>
        <taxon>Pucciniomycetes</taxon>
        <taxon>Pucciniales</taxon>
        <taxon>Pucciniaceae</taxon>
        <taxon>Puccinia</taxon>
    </lineage>
</organism>
<dbReference type="VEuPathDB" id="FungiDB:PSHT_16162"/>
<dbReference type="Proteomes" id="UP000239156">
    <property type="component" value="Unassembled WGS sequence"/>
</dbReference>
<name>A0A2S4V446_9BASI</name>
<gene>
    <name evidence="1" type="ORF">PSTT_10492</name>
</gene>
<accession>A0A2S4V446</accession>
<dbReference type="VEuPathDB" id="FungiDB:PSTT_10492"/>
<dbReference type="PANTHER" id="PTHR33069:SF3">
    <property type="entry name" value="DYNEIN HEAVY CHAIN TAIL DOMAIN-CONTAINING PROTEIN"/>
    <property type="match status" value="1"/>
</dbReference>
<protein>
    <submittedName>
        <fullName evidence="1">Uncharacterized protein</fullName>
    </submittedName>
</protein>
<dbReference type="PANTHER" id="PTHR33069">
    <property type="entry name" value="CHROMOSOME 7, WHOLE GENOME SHOTGUN SEQUENCE-RELATED"/>
    <property type="match status" value="1"/>
</dbReference>
<evidence type="ECO:0000313" key="1">
    <source>
        <dbReference type="EMBL" id="POW04304.1"/>
    </source>
</evidence>
<evidence type="ECO:0000313" key="2">
    <source>
        <dbReference type="Proteomes" id="UP000239156"/>
    </source>
</evidence>
<sequence>MRWPFEFKCIDTVLLKVVDSIAPEDRMLESSEMDRLLPEDDRVPHGRLHWNSAKALSTLMIPVIKLSRLYFNKISVRGISNKSLPLSIGMCSQQIATLAHSLGLVSDDLQGILCLVYAVDLIHTPSTLTQLIEIAERLHNRFEAPSSIFLAHMVPSIPDTEGFPTRNYYESWIVSFNTQRTIAIDNLIDCARTLRREGRYVPLEGSKSIFYQKSLTCGMAQSHLNSPIFGLFNTRL</sequence>